<feature type="region of interest" description="Disordered" evidence="1">
    <location>
        <begin position="53"/>
        <end position="89"/>
    </location>
</feature>
<gene>
    <name evidence="2" type="ORF">EB796_008270</name>
</gene>
<dbReference type="OrthoDB" id="2016523at2759"/>
<accession>A0A7J7K670</accession>
<name>A0A7J7K670_BUGNE</name>
<dbReference type="EMBL" id="VXIV02001343">
    <property type="protein sequence ID" value="KAF6033421.1"/>
    <property type="molecule type" value="Genomic_DNA"/>
</dbReference>
<protein>
    <submittedName>
        <fullName evidence="2">Uncharacterized protein</fullName>
    </submittedName>
</protein>
<organism evidence="2 3">
    <name type="scientific">Bugula neritina</name>
    <name type="common">Brown bryozoan</name>
    <name type="synonym">Sertularia neritina</name>
    <dbReference type="NCBI Taxonomy" id="10212"/>
    <lineage>
        <taxon>Eukaryota</taxon>
        <taxon>Metazoa</taxon>
        <taxon>Spiralia</taxon>
        <taxon>Lophotrochozoa</taxon>
        <taxon>Bryozoa</taxon>
        <taxon>Gymnolaemata</taxon>
        <taxon>Cheilostomatida</taxon>
        <taxon>Flustrina</taxon>
        <taxon>Buguloidea</taxon>
        <taxon>Bugulidae</taxon>
        <taxon>Bugula</taxon>
    </lineage>
</organism>
<dbReference type="Proteomes" id="UP000593567">
    <property type="component" value="Unassembled WGS sequence"/>
</dbReference>
<comment type="caution">
    <text evidence="2">The sequence shown here is derived from an EMBL/GenBank/DDBJ whole genome shotgun (WGS) entry which is preliminary data.</text>
</comment>
<evidence type="ECO:0000313" key="2">
    <source>
        <dbReference type="EMBL" id="KAF6033421.1"/>
    </source>
</evidence>
<reference evidence="2" key="1">
    <citation type="submission" date="2020-06" db="EMBL/GenBank/DDBJ databases">
        <title>Draft genome of Bugula neritina, a colonial animal packing powerful symbionts and potential medicines.</title>
        <authorList>
            <person name="Rayko M."/>
        </authorList>
    </citation>
    <scope>NUCLEOTIDE SEQUENCE [LARGE SCALE GENOMIC DNA]</scope>
    <source>
        <strain evidence="2">Kwan_BN1</strain>
    </source>
</reference>
<sequence length="89" mass="9829">MPKVTNDNSHHNPGFCIKYVQICQGPQKVSTVSLSHEGYHSSLDGKVQKLKDKDFNKKGPASQDPVVYSHTESSRCSGDISEDLPAVHY</sequence>
<dbReference type="AlphaFoldDB" id="A0A7J7K670"/>
<proteinExistence type="predicted"/>
<evidence type="ECO:0000313" key="3">
    <source>
        <dbReference type="Proteomes" id="UP000593567"/>
    </source>
</evidence>
<keyword evidence="3" id="KW-1185">Reference proteome</keyword>
<evidence type="ECO:0000256" key="1">
    <source>
        <dbReference type="SAM" id="MobiDB-lite"/>
    </source>
</evidence>